<dbReference type="Gene3D" id="3.30.300.30">
    <property type="match status" value="1"/>
</dbReference>
<dbReference type="NCBIfam" id="NF005863">
    <property type="entry name" value="PRK07798.1"/>
    <property type="match status" value="1"/>
</dbReference>
<dbReference type="RefSeq" id="WP_212008962.1">
    <property type="nucleotide sequence ID" value="NZ_JAAFYZ010000027.1"/>
</dbReference>
<evidence type="ECO:0000313" key="3">
    <source>
        <dbReference type="EMBL" id="MBS2547362.1"/>
    </source>
</evidence>
<name>A0ABS5KMS9_9ACTN</name>
<dbReference type="InterPro" id="IPR045851">
    <property type="entry name" value="AMP-bd_C_sf"/>
</dbReference>
<dbReference type="InterPro" id="IPR050237">
    <property type="entry name" value="ATP-dep_AMP-bd_enzyme"/>
</dbReference>
<gene>
    <name evidence="3" type="ORF">KGQ19_10795</name>
</gene>
<dbReference type="SUPFAM" id="SSF56801">
    <property type="entry name" value="Acetyl-CoA synthetase-like"/>
    <property type="match status" value="1"/>
</dbReference>
<dbReference type="InterPro" id="IPR020845">
    <property type="entry name" value="AMP-binding_CS"/>
</dbReference>
<protein>
    <submittedName>
        <fullName evidence="3">Acyl-CoA synthetase</fullName>
    </submittedName>
</protein>
<dbReference type="PANTHER" id="PTHR43767:SF1">
    <property type="entry name" value="NONRIBOSOMAL PEPTIDE SYNTHASE PES1 (EUROFUNG)-RELATED"/>
    <property type="match status" value="1"/>
</dbReference>
<evidence type="ECO:0000259" key="1">
    <source>
        <dbReference type="Pfam" id="PF00501"/>
    </source>
</evidence>
<sequence length="540" mass="58366">MQFNLADLFESVVDKIPEKEALVVPGVKRWTYGELDREANRLAHFLLARGIGVRDHVGMHMYNGSEYVVAVLACLKIRAVPININYRYVADELRYLYKDADLVAVILDTEFGERVREIADDAPKLKTIVSVGGAIAELPSVTFEAAVQGQSEERDGLLPHGDRSADDLYIIYTGGTTGMPKGVMWRHEDIFYAGMAGGRPYGEPMKDPSEVPDGIDPAAGQIATFPIAPLMHGAAQLATFISFNMGQKVVLNRKFDAHEVLRTVESEKANVISMVGDAMGRPLAEALAGPLAGTDVSSLFVLSSAGAILSETVREQLQSQLPNVLIRDNFGSTESGFNGDAAPGTGPAGGMRFTVNERTTVFLDEEHCAATPGDGRVGHVAQHGNVPLGYYNDPVKTAETFFEHDGRRWVLLGDLGTLEADGSVSVLGRGSQCINTGGEKVFPEEVEAVLKAHPGVFDAIVAGAPDERFGNRVAAVIQPRSTGDDAPTDGELEEFCRARLSGYKVPRLVVRVSHIRRSPSGKPDYPWAKRLVTEAAHAER</sequence>
<comment type="caution">
    <text evidence="3">The sequence shown here is derived from an EMBL/GenBank/DDBJ whole genome shotgun (WGS) entry which is preliminary data.</text>
</comment>
<evidence type="ECO:0000313" key="4">
    <source>
        <dbReference type="Proteomes" id="UP000730482"/>
    </source>
</evidence>
<dbReference type="Pfam" id="PF00501">
    <property type="entry name" value="AMP-binding"/>
    <property type="match status" value="1"/>
</dbReference>
<organism evidence="3 4">
    <name type="scientific">Catenulispora pinistramenti</name>
    <dbReference type="NCBI Taxonomy" id="2705254"/>
    <lineage>
        <taxon>Bacteria</taxon>
        <taxon>Bacillati</taxon>
        <taxon>Actinomycetota</taxon>
        <taxon>Actinomycetes</taxon>
        <taxon>Catenulisporales</taxon>
        <taxon>Catenulisporaceae</taxon>
        <taxon>Catenulispora</taxon>
    </lineage>
</organism>
<evidence type="ECO:0000259" key="2">
    <source>
        <dbReference type="Pfam" id="PF13193"/>
    </source>
</evidence>
<keyword evidence="4" id="KW-1185">Reference proteome</keyword>
<dbReference type="PANTHER" id="PTHR43767">
    <property type="entry name" value="LONG-CHAIN-FATTY-ACID--COA LIGASE"/>
    <property type="match status" value="1"/>
</dbReference>
<feature type="domain" description="AMP-binding enzyme C-terminal" evidence="2">
    <location>
        <begin position="445"/>
        <end position="522"/>
    </location>
</feature>
<accession>A0ABS5KMS9</accession>
<dbReference type="Proteomes" id="UP000730482">
    <property type="component" value="Unassembled WGS sequence"/>
</dbReference>
<dbReference type="Gene3D" id="3.40.50.12780">
    <property type="entry name" value="N-terminal domain of ligase-like"/>
    <property type="match status" value="1"/>
</dbReference>
<dbReference type="EMBL" id="JAAFYZ010000027">
    <property type="protein sequence ID" value="MBS2547362.1"/>
    <property type="molecule type" value="Genomic_DNA"/>
</dbReference>
<dbReference type="PROSITE" id="PS00455">
    <property type="entry name" value="AMP_BINDING"/>
    <property type="match status" value="1"/>
</dbReference>
<reference evidence="3 4" key="1">
    <citation type="submission" date="2020-02" db="EMBL/GenBank/DDBJ databases">
        <title>Acidophilic actinobacteria isolated from forest soil.</title>
        <authorList>
            <person name="Golinska P."/>
        </authorList>
    </citation>
    <scope>NUCLEOTIDE SEQUENCE [LARGE SCALE GENOMIC DNA]</scope>
    <source>
        <strain evidence="3 4">NL8</strain>
    </source>
</reference>
<dbReference type="InterPro" id="IPR025110">
    <property type="entry name" value="AMP-bd_C"/>
</dbReference>
<proteinExistence type="predicted"/>
<feature type="domain" description="AMP-dependent synthetase/ligase" evidence="1">
    <location>
        <begin position="9"/>
        <end position="339"/>
    </location>
</feature>
<dbReference type="InterPro" id="IPR000873">
    <property type="entry name" value="AMP-dep_synth/lig_dom"/>
</dbReference>
<dbReference type="InterPro" id="IPR042099">
    <property type="entry name" value="ANL_N_sf"/>
</dbReference>
<dbReference type="Pfam" id="PF13193">
    <property type="entry name" value="AMP-binding_C"/>
    <property type="match status" value="1"/>
</dbReference>